<dbReference type="PANTHER" id="PTHR11480:SF98">
    <property type="entry name" value="SAPOSIN B-TYPE DOMAIN-CONTAINING PROTEIN"/>
    <property type="match status" value="1"/>
</dbReference>
<dbReference type="InterPro" id="IPR008138">
    <property type="entry name" value="SapB_2"/>
</dbReference>
<dbReference type="Pfam" id="PF05184">
    <property type="entry name" value="SapB_1"/>
    <property type="match status" value="1"/>
</dbReference>
<dbReference type="InterPro" id="IPR051428">
    <property type="entry name" value="Sphingo_Act-Surfact_Prot"/>
</dbReference>
<evidence type="ECO:0000256" key="3">
    <source>
        <dbReference type="SAM" id="SignalP"/>
    </source>
</evidence>
<feature type="signal peptide" evidence="3">
    <location>
        <begin position="1"/>
        <end position="20"/>
    </location>
</feature>
<organism evidence="5 6">
    <name type="scientific">Dictyostelium purpureum</name>
    <name type="common">Slime mold</name>
    <dbReference type="NCBI Taxonomy" id="5786"/>
    <lineage>
        <taxon>Eukaryota</taxon>
        <taxon>Amoebozoa</taxon>
        <taxon>Evosea</taxon>
        <taxon>Eumycetozoa</taxon>
        <taxon>Dictyostelia</taxon>
        <taxon>Dictyosteliales</taxon>
        <taxon>Dictyosteliaceae</taxon>
        <taxon>Dictyostelium</taxon>
    </lineage>
</organism>
<dbReference type="SMART" id="SM00741">
    <property type="entry name" value="SapB"/>
    <property type="match status" value="2"/>
</dbReference>
<proteinExistence type="predicted"/>
<dbReference type="KEGG" id="dpp:DICPUDRAFT_90392"/>
<dbReference type="VEuPathDB" id="AmoebaDB:DICPUDRAFT_90392"/>
<dbReference type="GO" id="GO:0006629">
    <property type="term" value="P:lipid metabolic process"/>
    <property type="evidence" value="ECO:0007669"/>
    <property type="project" value="InterPro"/>
</dbReference>
<dbReference type="InParanoid" id="F1A284"/>
<feature type="chain" id="PRO_5003265571" description="Saposin B-type domain-containing protein" evidence="3">
    <location>
        <begin position="21"/>
        <end position="211"/>
    </location>
</feature>
<dbReference type="OrthoDB" id="16524at2759"/>
<accession>F1A284</accession>
<evidence type="ECO:0000256" key="2">
    <source>
        <dbReference type="ARBA" id="ARBA00023180"/>
    </source>
</evidence>
<protein>
    <recommendedName>
        <fullName evidence="4">Saposin B-type domain-containing protein</fullName>
    </recommendedName>
</protein>
<evidence type="ECO:0000256" key="1">
    <source>
        <dbReference type="ARBA" id="ARBA00023157"/>
    </source>
</evidence>
<keyword evidence="3" id="KW-0732">Signal</keyword>
<dbReference type="Gene3D" id="1.10.225.10">
    <property type="entry name" value="Saposin-like"/>
    <property type="match status" value="2"/>
</dbReference>
<feature type="domain" description="Saposin B-type" evidence="4">
    <location>
        <begin position="135"/>
        <end position="211"/>
    </location>
</feature>
<dbReference type="PANTHER" id="PTHR11480">
    <property type="entry name" value="SAPOSIN-RELATED"/>
    <property type="match status" value="1"/>
</dbReference>
<keyword evidence="6" id="KW-1185">Reference proteome</keyword>
<evidence type="ECO:0000313" key="6">
    <source>
        <dbReference type="Proteomes" id="UP000001064"/>
    </source>
</evidence>
<dbReference type="InterPro" id="IPR008139">
    <property type="entry name" value="SaposinB_dom"/>
</dbReference>
<sequence length="211" mass="24427">MRFLIALLLIIVAFASNTFALQCEMCQYAIKAAEDLVDQNFTQNQILPYLNSACNLLPESWAAPCEIVVEQYGWQFIQKAIAHETPEVACTQLGLCVEVEAEVEVEEQEAPVQTNMLGKWHWKKHHKNPFKHLEKELKCKACHYVVGKADGYINREFNEAKHAIDRECDVFELHPAVKYCKHIVDHELDKIFNEVRRHESPANVCKHIHWC</sequence>
<dbReference type="eggNOG" id="KOG1340">
    <property type="taxonomic scope" value="Eukaryota"/>
</dbReference>
<dbReference type="InterPro" id="IPR011001">
    <property type="entry name" value="Saposin-like"/>
</dbReference>
<feature type="domain" description="Saposin B-type" evidence="4">
    <location>
        <begin position="19"/>
        <end position="100"/>
    </location>
</feature>
<dbReference type="OMA" id="HLESACH"/>
<keyword evidence="1" id="KW-1015">Disulfide bond</keyword>
<dbReference type="InterPro" id="IPR007856">
    <property type="entry name" value="SapB_1"/>
</dbReference>
<keyword evidence="2" id="KW-0325">Glycoprotein</keyword>
<dbReference type="Pfam" id="PF03489">
    <property type="entry name" value="SapB_2"/>
    <property type="match status" value="2"/>
</dbReference>
<evidence type="ECO:0000313" key="5">
    <source>
        <dbReference type="EMBL" id="EGC29695.1"/>
    </source>
</evidence>
<dbReference type="EMBL" id="GL871402">
    <property type="protein sequence ID" value="EGC29695.1"/>
    <property type="molecule type" value="Genomic_DNA"/>
</dbReference>
<name>F1A284_DICPU</name>
<dbReference type="AlphaFoldDB" id="F1A284"/>
<dbReference type="GeneID" id="10505092"/>
<dbReference type="SUPFAM" id="SSF47862">
    <property type="entry name" value="Saposin"/>
    <property type="match status" value="2"/>
</dbReference>
<dbReference type="PROSITE" id="PS50015">
    <property type="entry name" value="SAP_B"/>
    <property type="match status" value="2"/>
</dbReference>
<evidence type="ECO:0000259" key="4">
    <source>
        <dbReference type="PROSITE" id="PS50015"/>
    </source>
</evidence>
<reference evidence="6" key="1">
    <citation type="journal article" date="2011" name="Genome Biol.">
        <title>Comparative genomics of the social amoebae Dictyostelium discoideum and Dictyostelium purpureum.</title>
        <authorList>
            <consortium name="US DOE Joint Genome Institute (JGI-PGF)"/>
            <person name="Sucgang R."/>
            <person name="Kuo A."/>
            <person name="Tian X."/>
            <person name="Salerno W."/>
            <person name="Parikh A."/>
            <person name="Feasley C.L."/>
            <person name="Dalin E."/>
            <person name="Tu H."/>
            <person name="Huang E."/>
            <person name="Barry K."/>
            <person name="Lindquist E."/>
            <person name="Shapiro H."/>
            <person name="Bruce D."/>
            <person name="Schmutz J."/>
            <person name="Salamov A."/>
            <person name="Fey P."/>
            <person name="Gaudet P."/>
            <person name="Anjard C."/>
            <person name="Babu M.M."/>
            <person name="Basu S."/>
            <person name="Bushmanova Y."/>
            <person name="van der Wel H."/>
            <person name="Katoh-Kurasawa M."/>
            <person name="Dinh C."/>
            <person name="Coutinho P.M."/>
            <person name="Saito T."/>
            <person name="Elias M."/>
            <person name="Schaap P."/>
            <person name="Kay R.R."/>
            <person name="Henrissat B."/>
            <person name="Eichinger L."/>
            <person name="Rivero F."/>
            <person name="Putnam N.H."/>
            <person name="West C.M."/>
            <person name="Loomis W.F."/>
            <person name="Chisholm R.L."/>
            <person name="Shaulsky G."/>
            <person name="Strassmann J.E."/>
            <person name="Queller D.C."/>
            <person name="Kuspa A."/>
            <person name="Grigoriev I.V."/>
        </authorList>
    </citation>
    <scope>NUCLEOTIDE SEQUENCE [LARGE SCALE GENOMIC DNA]</scope>
    <source>
        <strain evidence="6">QSDP1</strain>
    </source>
</reference>
<gene>
    <name evidence="5" type="ORF">DICPUDRAFT_90392</name>
</gene>
<dbReference type="RefSeq" id="XP_003293777.1">
    <property type="nucleotide sequence ID" value="XM_003293729.1"/>
</dbReference>
<dbReference type="Proteomes" id="UP000001064">
    <property type="component" value="Unassembled WGS sequence"/>
</dbReference>